<evidence type="ECO:0000256" key="4">
    <source>
        <dbReference type="ARBA" id="ARBA00022692"/>
    </source>
</evidence>
<comment type="subcellular location">
    <subcellularLocation>
        <location evidence="1 9">Golgi apparatus membrane</location>
        <topology evidence="1 9">Single-pass type II membrane protein</topology>
    </subcellularLocation>
</comment>
<comment type="similarity">
    <text evidence="2 9">Belongs to the sulfotransferase 2 family.</text>
</comment>
<evidence type="ECO:0000313" key="10">
    <source>
        <dbReference type="EMBL" id="KAK7079860.1"/>
    </source>
</evidence>
<sequence length="236" mass="28472">MNENFGYSLHTGVTYYLITLRNIFNEEYMPFCRHPLTRLVSAYRQRFANGKLPQLKIWNKRPLQTKKSFNNYWLPLIISHNIIPATERQALGIPHKDPMRKMYSATLLKKVHARLGKTFHITFPMFLRHVIYTHQIKQVDSHWRPIEWLCSPCLLHYDYIVKLETMTEDVKYVFEQLNIPSDPEKRKNVERSTKSPWADLEKYKYVPLDLKKEIVRLYWNDFYLFDYKLPPGFLDQ</sequence>
<dbReference type="GO" id="GO:0008146">
    <property type="term" value="F:sulfotransferase activity"/>
    <property type="evidence" value="ECO:0007669"/>
    <property type="project" value="InterPro"/>
</dbReference>
<keyword evidence="6 9" id="KW-0333">Golgi apparatus</keyword>
<evidence type="ECO:0000256" key="7">
    <source>
        <dbReference type="ARBA" id="ARBA00023136"/>
    </source>
</evidence>
<keyword evidence="9" id="KW-0735">Signal-anchor</keyword>
<keyword evidence="8 9" id="KW-0325">Glycoprotein</keyword>
<evidence type="ECO:0000313" key="11">
    <source>
        <dbReference type="Proteomes" id="UP001381693"/>
    </source>
</evidence>
<evidence type="ECO:0000256" key="5">
    <source>
        <dbReference type="ARBA" id="ARBA00022989"/>
    </source>
</evidence>
<reference evidence="10 11" key="1">
    <citation type="submission" date="2023-11" db="EMBL/GenBank/DDBJ databases">
        <title>Halocaridina rubra genome assembly.</title>
        <authorList>
            <person name="Smith C."/>
        </authorList>
    </citation>
    <scope>NUCLEOTIDE SEQUENCE [LARGE SCALE GENOMIC DNA]</scope>
    <source>
        <strain evidence="10">EP-1</strain>
        <tissue evidence="10">Whole</tissue>
    </source>
</reference>
<evidence type="ECO:0000256" key="6">
    <source>
        <dbReference type="ARBA" id="ARBA00023034"/>
    </source>
</evidence>
<protein>
    <recommendedName>
        <fullName evidence="9">Carbohydrate sulfotransferase</fullName>
        <ecNumber evidence="9">2.8.2.-</ecNumber>
    </recommendedName>
</protein>
<keyword evidence="4" id="KW-0812">Transmembrane</keyword>
<dbReference type="PANTHER" id="PTHR12137">
    <property type="entry name" value="CARBOHYDRATE SULFOTRANSFERASE"/>
    <property type="match status" value="1"/>
</dbReference>
<dbReference type="InterPro" id="IPR005331">
    <property type="entry name" value="Sulfotransferase"/>
</dbReference>
<keyword evidence="3 9" id="KW-0808">Transferase</keyword>
<name>A0AAN8X8K8_HALRR</name>
<keyword evidence="7" id="KW-0472">Membrane</keyword>
<dbReference type="PANTHER" id="PTHR12137:SF54">
    <property type="entry name" value="CARBOHYDRATE SULFOTRANSFERASE"/>
    <property type="match status" value="1"/>
</dbReference>
<evidence type="ECO:0000256" key="1">
    <source>
        <dbReference type="ARBA" id="ARBA00004323"/>
    </source>
</evidence>
<dbReference type="GO" id="GO:0000139">
    <property type="term" value="C:Golgi membrane"/>
    <property type="evidence" value="ECO:0007669"/>
    <property type="project" value="UniProtKB-SubCell"/>
</dbReference>
<dbReference type="Pfam" id="PF03567">
    <property type="entry name" value="Sulfotransfer_2"/>
    <property type="match status" value="1"/>
</dbReference>
<keyword evidence="5" id="KW-1133">Transmembrane helix</keyword>
<accession>A0AAN8X8K8</accession>
<evidence type="ECO:0000256" key="9">
    <source>
        <dbReference type="RuleBase" id="RU364020"/>
    </source>
</evidence>
<proteinExistence type="inferred from homology"/>
<organism evidence="10 11">
    <name type="scientific">Halocaridina rubra</name>
    <name type="common">Hawaiian red shrimp</name>
    <dbReference type="NCBI Taxonomy" id="373956"/>
    <lineage>
        <taxon>Eukaryota</taxon>
        <taxon>Metazoa</taxon>
        <taxon>Ecdysozoa</taxon>
        <taxon>Arthropoda</taxon>
        <taxon>Crustacea</taxon>
        <taxon>Multicrustacea</taxon>
        <taxon>Malacostraca</taxon>
        <taxon>Eumalacostraca</taxon>
        <taxon>Eucarida</taxon>
        <taxon>Decapoda</taxon>
        <taxon>Pleocyemata</taxon>
        <taxon>Caridea</taxon>
        <taxon>Atyoidea</taxon>
        <taxon>Atyidae</taxon>
        <taxon>Halocaridina</taxon>
    </lineage>
</organism>
<dbReference type="GO" id="GO:0016051">
    <property type="term" value="P:carbohydrate biosynthetic process"/>
    <property type="evidence" value="ECO:0007669"/>
    <property type="project" value="InterPro"/>
</dbReference>
<dbReference type="EMBL" id="JAXCGZ010006318">
    <property type="protein sequence ID" value="KAK7079860.1"/>
    <property type="molecule type" value="Genomic_DNA"/>
</dbReference>
<gene>
    <name evidence="10" type="ORF">SK128_013898</name>
</gene>
<dbReference type="EC" id="2.8.2.-" evidence="9"/>
<keyword evidence="9" id="KW-0119">Carbohydrate metabolism</keyword>
<evidence type="ECO:0000256" key="2">
    <source>
        <dbReference type="ARBA" id="ARBA00006339"/>
    </source>
</evidence>
<keyword evidence="11" id="KW-1185">Reference proteome</keyword>
<comment type="caution">
    <text evidence="10">The sequence shown here is derived from an EMBL/GenBank/DDBJ whole genome shotgun (WGS) entry which is preliminary data.</text>
</comment>
<dbReference type="Proteomes" id="UP001381693">
    <property type="component" value="Unassembled WGS sequence"/>
</dbReference>
<evidence type="ECO:0000256" key="3">
    <source>
        <dbReference type="ARBA" id="ARBA00022679"/>
    </source>
</evidence>
<dbReference type="AlphaFoldDB" id="A0AAN8X8K8"/>
<evidence type="ECO:0000256" key="8">
    <source>
        <dbReference type="ARBA" id="ARBA00023180"/>
    </source>
</evidence>
<dbReference type="InterPro" id="IPR018011">
    <property type="entry name" value="Carb_sulfotrans_8-10"/>
</dbReference>